<accession>A0A926GEA1</accession>
<dbReference type="InterPro" id="IPR029058">
    <property type="entry name" value="AB_hydrolase_fold"/>
</dbReference>
<dbReference type="PANTHER" id="PTHR43433">
    <property type="entry name" value="HYDROLASE, ALPHA/BETA FOLD FAMILY PROTEIN"/>
    <property type="match status" value="1"/>
</dbReference>
<dbReference type="Gene3D" id="3.40.50.1820">
    <property type="entry name" value="alpha/beta hydrolase"/>
    <property type="match status" value="1"/>
</dbReference>
<organism evidence="2 3">
    <name type="scientific">Paracoccus amoyensis</name>
    <dbReference type="NCBI Taxonomy" id="2760093"/>
    <lineage>
        <taxon>Bacteria</taxon>
        <taxon>Pseudomonadati</taxon>
        <taxon>Pseudomonadota</taxon>
        <taxon>Alphaproteobacteria</taxon>
        <taxon>Rhodobacterales</taxon>
        <taxon>Paracoccaceae</taxon>
        <taxon>Paracoccus</taxon>
    </lineage>
</organism>
<comment type="caution">
    <text evidence="2">The sequence shown here is derived from an EMBL/GenBank/DDBJ whole genome shotgun (WGS) entry which is preliminary data.</text>
</comment>
<evidence type="ECO:0000313" key="3">
    <source>
        <dbReference type="Proteomes" id="UP000608594"/>
    </source>
</evidence>
<sequence>MTLIFIPGFMLDDDLWRDLAPLLHGLGPFDFADYSNATSFEDAAARIIAAAPDRFALIGFSMGGYVAREIALQAGDRVSHLVLIATSARGDTPERAAQKQMAYRLAKDSFRGVSRRSIAASLAPERQSDTALIERIHDMSLRLGRTAFRNQLSFPRTGDIARLPDIHCPTLVIAGTKDQVRSIAESQELVAGIPNAEFATLDAGHMLPIEAAEPLAALLRDFLSR</sequence>
<gene>
    <name evidence="2" type="ORF">H4P12_17450</name>
</gene>
<dbReference type="Proteomes" id="UP000608594">
    <property type="component" value="Unassembled WGS sequence"/>
</dbReference>
<dbReference type="InterPro" id="IPR050471">
    <property type="entry name" value="AB_hydrolase"/>
</dbReference>
<dbReference type="AlphaFoldDB" id="A0A926GEA1"/>
<feature type="domain" description="AB hydrolase-1" evidence="1">
    <location>
        <begin position="4"/>
        <end position="217"/>
    </location>
</feature>
<evidence type="ECO:0000313" key="2">
    <source>
        <dbReference type="EMBL" id="MBC9248451.1"/>
    </source>
</evidence>
<dbReference type="EMBL" id="JACOQL010000007">
    <property type="protein sequence ID" value="MBC9248451.1"/>
    <property type="molecule type" value="Genomic_DNA"/>
</dbReference>
<dbReference type="SUPFAM" id="SSF53474">
    <property type="entry name" value="alpha/beta-Hydrolases"/>
    <property type="match status" value="1"/>
</dbReference>
<proteinExistence type="predicted"/>
<dbReference type="PRINTS" id="PR00111">
    <property type="entry name" value="ABHYDROLASE"/>
</dbReference>
<dbReference type="GO" id="GO:0016787">
    <property type="term" value="F:hydrolase activity"/>
    <property type="evidence" value="ECO:0007669"/>
    <property type="project" value="UniProtKB-KW"/>
</dbReference>
<protein>
    <submittedName>
        <fullName evidence="2">Alpha/beta fold hydrolase</fullName>
    </submittedName>
</protein>
<reference evidence="2" key="1">
    <citation type="submission" date="2020-08" db="EMBL/GenBank/DDBJ databases">
        <title>Paracoccus amoyensis sp. nov., isolated from the surface seawater at coast of Xiamen, Fujian.</title>
        <authorList>
            <person name="Lyu L."/>
        </authorList>
    </citation>
    <scope>NUCLEOTIDE SEQUENCE</scope>
    <source>
        <strain evidence="2">11-3</strain>
    </source>
</reference>
<keyword evidence="2" id="KW-0378">Hydrolase</keyword>
<dbReference type="PANTHER" id="PTHR43433:SF4">
    <property type="entry name" value="NON-HEME CHLOROPEROXIDASE-RELATED"/>
    <property type="match status" value="1"/>
</dbReference>
<name>A0A926GEA1_9RHOB</name>
<dbReference type="InterPro" id="IPR000073">
    <property type="entry name" value="AB_hydrolase_1"/>
</dbReference>
<dbReference type="Pfam" id="PF12697">
    <property type="entry name" value="Abhydrolase_6"/>
    <property type="match status" value="1"/>
</dbReference>
<keyword evidence="3" id="KW-1185">Reference proteome</keyword>
<evidence type="ECO:0000259" key="1">
    <source>
        <dbReference type="Pfam" id="PF12697"/>
    </source>
</evidence>
<dbReference type="RefSeq" id="WP_187794916.1">
    <property type="nucleotide sequence ID" value="NZ_JACOQL010000007.1"/>
</dbReference>